<dbReference type="PROSITE" id="PS51787">
    <property type="entry name" value="LON_N"/>
    <property type="match status" value="1"/>
</dbReference>
<dbReference type="SUPFAM" id="SSF88697">
    <property type="entry name" value="PUA domain-like"/>
    <property type="match status" value="1"/>
</dbReference>
<protein>
    <submittedName>
        <fullName evidence="2">Lon protease-like protein</fullName>
    </submittedName>
</protein>
<keyword evidence="3" id="KW-1185">Reference proteome</keyword>
<proteinExistence type="predicted"/>
<feature type="domain" description="Lon N-terminal" evidence="1">
    <location>
        <begin position="16"/>
        <end position="215"/>
    </location>
</feature>
<dbReference type="Proteomes" id="UP001549320">
    <property type="component" value="Unassembled WGS sequence"/>
</dbReference>
<dbReference type="InterPro" id="IPR015947">
    <property type="entry name" value="PUA-like_sf"/>
</dbReference>
<name>A0ABV2Q3P6_9BURK</name>
<evidence type="ECO:0000259" key="1">
    <source>
        <dbReference type="PROSITE" id="PS51787"/>
    </source>
</evidence>
<dbReference type="RefSeq" id="WP_354441204.1">
    <property type="nucleotide sequence ID" value="NZ_JBEPSH010000001.1"/>
</dbReference>
<dbReference type="InterPro" id="IPR003111">
    <property type="entry name" value="Lon_prtase_N"/>
</dbReference>
<dbReference type="PANTHER" id="PTHR46732">
    <property type="entry name" value="ATP-DEPENDENT PROTEASE LA (LON) DOMAIN PROTEIN"/>
    <property type="match status" value="1"/>
</dbReference>
<dbReference type="SMART" id="SM00464">
    <property type="entry name" value="LON"/>
    <property type="match status" value="1"/>
</dbReference>
<gene>
    <name evidence="2" type="ORF">ABIE13_000745</name>
</gene>
<evidence type="ECO:0000313" key="2">
    <source>
        <dbReference type="EMBL" id="MET4575648.1"/>
    </source>
</evidence>
<accession>A0ABV2Q3P6</accession>
<dbReference type="EMBL" id="JBEPSH010000001">
    <property type="protein sequence ID" value="MET4575648.1"/>
    <property type="molecule type" value="Genomic_DNA"/>
</dbReference>
<dbReference type="Gene3D" id="1.10.4060.10">
    <property type="entry name" value="BPP1347 like domain"/>
    <property type="match status" value="1"/>
</dbReference>
<dbReference type="Pfam" id="PF02190">
    <property type="entry name" value="LON_substr_bdg"/>
    <property type="match status" value="1"/>
</dbReference>
<reference evidence="2 3" key="1">
    <citation type="submission" date="2024-06" db="EMBL/GenBank/DDBJ databases">
        <title>Sorghum-associated microbial communities from plants grown in Nebraska, USA.</title>
        <authorList>
            <person name="Schachtman D."/>
        </authorList>
    </citation>
    <scope>NUCLEOTIDE SEQUENCE [LARGE SCALE GENOMIC DNA]</scope>
    <source>
        <strain evidence="2 3">2709</strain>
    </source>
</reference>
<organism evidence="2 3">
    <name type="scientific">Ottowia thiooxydans</name>
    <dbReference type="NCBI Taxonomy" id="219182"/>
    <lineage>
        <taxon>Bacteria</taxon>
        <taxon>Pseudomonadati</taxon>
        <taxon>Pseudomonadota</taxon>
        <taxon>Betaproteobacteria</taxon>
        <taxon>Burkholderiales</taxon>
        <taxon>Comamonadaceae</taxon>
        <taxon>Ottowia</taxon>
    </lineage>
</organism>
<dbReference type="InterPro" id="IPR046336">
    <property type="entry name" value="Lon_prtase_N_sf"/>
</dbReference>
<sequence length="226" mass="25094">MRAIIAIPMADEPLTLTRLPLFPLGTVLFPGGELPLRIFEVRYLDLIEKCYQAGAPFGVVNLRQGHEVLVAGAPEEQLHSEGTLAHIVTLERPQPGLFVMQCEGKQRFRTVRKERLKHGLWVADVVLIEDDQTVNIPDDLFFTVDLLRQLRTTLRANGVLTTASDPSGAYADCGWVANRWCELLPLPNETKQQLMALENPLLRLELVADVLNRSNIGGQTAGPDVP</sequence>
<comment type="caution">
    <text evidence="2">The sequence shown here is derived from an EMBL/GenBank/DDBJ whole genome shotgun (WGS) entry which is preliminary data.</text>
</comment>
<dbReference type="Gene3D" id="2.30.130.40">
    <property type="entry name" value="LON domain-like"/>
    <property type="match status" value="1"/>
</dbReference>
<dbReference type="PANTHER" id="PTHR46732:SF8">
    <property type="entry name" value="ATP-DEPENDENT PROTEASE LA (LON) DOMAIN PROTEIN"/>
    <property type="match status" value="1"/>
</dbReference>
<evidence type="ECO:0000313" key="3">
    <source>
        <dbReference type="Proteomes" id="UP001549320"/>
    </source>
</evidence>